<gene>
    <name evidence="8" type="ORF">KFL_000760030</name>
</gene>
<dbReference type="InterPro" id="IPR016467">
    <property type="entry name" value="DNA_recomb/repair_RecA-like"/>
</dbReference>
<keyword evidence="5" id="KW-0234">DNA repair</keyword>
<evidence type="ECO:0000256" key="2">
    <source>
        <dbReference type="ARBA" id="ARBA00022741"/>
    </source>
</evidence>
<evidence type="ECO:0000313" key="8">
    <source>
        <dbReference type="EMBL" id="GAQ81274.1"/>
    </source>
</evidence>
<evidence type="ECO:0000259" key="7">
    <source>
        <dbReference type="PROSITE" id="PS50162"/>
    </source>
</evidence>
<comment type="subcellular location">
    <subcellularLocation>
        <location evidence="1">Nucleus</location>
    </subcellularLocation>
</comment>
<dbReference type="InterPro" id="IPR013632">
    <property type="entry name" value="Rad51_C"/>
</dbReference>
<dbReference type="PIRSF" id="PIRSF005856">
    <property type="entry name" value="Rad51"/>
    <property type="match status" value="1"/>
</dbReference>
<dbReference type="AlphaFoldDB" id="A0A1Y1HRL4"/>
<dbReference type="OrthoDB" id="1861185at2759"/>
<dbReference type="OMA" id="WANQVTV"/>
<protein>
    <submittedName>
        <fullName evidence="8">DNA-repair protein XRCC3</fullName>
    </submittedName>
</protein>
<keyword evidence="9" id="KW-1185">Reference proteome</keyword>
<feature type="domain" description="RecA family profile 1" evidence="7">
    <location>
        <begin position="16"/>
        <end position="198"/>
    </location>
</feature>
<evidence type="ECO:0000256" key="3">
    <source>
        <dbReference type="ARBA" id="ARBA00022763"/>
    </source>
</evidence>
<dbReference type="EMBL" id="DF237025">
    <property type="protein sequence ID" value="GAQ81274.1"/>
    <property type="molecule type" value="Genomic_DNA"/>
</dbReference>
<keyword evidence="4" id="KW-0067">ATP-binding</keyword>
<dbReference type="GO" id="GO:0003677">
    <property type="term" value="F:DNA binding"/>
    <property type="evidence" value="ECO:0007669"/>
    <property type="project" value="InterPro"/>
</dbReference>
<evidence type="ECO:0000256" key="6">
    <source>
        <dbReference type="ARBA" id="ARBA00023242"/>
    </source>
</evidence>
<dbReference type="GO" id="GO:0033065">
    <property type="term" value="C:Rad51C-XRCC3 complex"/>
    <property type="evidence" value="ECO:0000318"/>
    <property type="project" value="GO_Central"/>
</dbReference>
<keyword evidence="6" id="KW-0539">Nucleus</keyword>
<dbReference type="InterPro" id="IPR047348">
    <property type="entry name" value="XRCC3-like_C"/>
</dbReference>
<dbReference type="Gene3D" id="3.40.50.300">
    <property type="entry name" value="P-loop containing nucleotide triphosphate hydrolases"/>
    <property type="match status" value="1"/>
</dbReference>
<dbReference type="SUPFAM" id="SSF52540">
    <property type="entry name" value="P-loop containing nucleoside triphosphate hydrolases"/>
    <property type="match status" value="1"/>
</dbReference>
<dbReference type="GO" id="GO:0045003">
    <property type="term" value="P:double-strand break repair via synthesis-dependent strand annealing"/>
    <property type="evidence" value="ECO:0000318"/>
    <property type="project" value="GO_Central"/>
</dbReference>
<dbReference type="GO" id="GO:0005524">
    <property type="term" value="F:ATP binding"/>
    <property type="evidence" value="ECO:0007669"/>
    <property type="project" value="UniProtKB-KW"/>
</dbReference>
<dbReference type="CDD" id="cd19491">
    <property type="entry name" value="XRCC3"/>
    <property type="match status" value="1"/>
</dbReference>
<dbReference type="GO" id="GO:0005657">
    <property type="term" value="C:replication fork"/>
    <property type="evidence" value="ECO:0000318"/>
    <property type="project" value="GO_Central"/>
</dbReference>
<keyword evidence="2" id="KW-0547">Nucleotide-binding</keyword>
<evidence type="ECO:0000256" key="5">
    <source>
        <dbReference type="ARBA" id="ARBA00023204"/>
    </source>
</evidence>
<dbReference type="PANTHER" id="PTHR46487:SF1">
    <property type="entry name" value="DNA REPAIR PROTEIN XRCC3"/>
    <property type="match status" value="1"/>
</dbReference>
<dbReference type="PROSITE" id="PS50162">
    <property type="entry name" value="RECA_2"/>
    <property type="match status" value="1"/>
</dbReference>
<dbReference type="InterPro" id="IPR020588">
    <property type="entry name" value="RecA_ATP-bd"/>
</dbReference>
<name>A0A1Y1HRL4_KLENI</name>
<organism evidence="8 9">
    <name type="scientific">Klebsormidium nitens</name>
    <name type="common">Green alga</name>
    <name type="synonym">Ulothrix nitens</name>
    <dbReference type="NCBI Taxonomy" id="105231"/>
    <lineage>
        <taxon>Eukaryota</taxon>
        <taxon>Viridiplantae</taxon>
        <taxon>Streptophyta</taxon>
        <taxon>Klebsormidiophyceae</taxon>
        <taxon>Klebsormidiales</taxon>
        <taxon>Klebsormidiaceae</taxon>
        <taxon>Klebsormidium</taxon>
    </lineage>
</organism>
<evidence type="ECO:0000313" key="9">
    <source>
        <dbReference type="Proteomes" id="UP000054558"/>
    </source>
</evidence>
<keyword evidence="3" id="KW-0227">DNA damage</keyword>
<proteinExistence type="predicted"/>
<accession>A0A1Y1HRL4</accession>
<dbReference type="STRING" id="105231.A0A1Y1HRL4"/>
<sequence length="309" mass="33869">MPSRPPPRQTLTIADVREVLSVGCQVLDACLRGGVRCGDITEFVGESTAGKTQLCLQLLLTLQSQYSGGANALYIHTEGHYPGRRLQELAVVRRDALAAIGEPGSNNSFSIDHIFVEAIQTPDELLDFLKDRLPSLLHTSTKPLKLLIIDSIAALFRTEYDNTTAELGRRTKVLFQVASQLKKFAEREGAAVVIINQVVDFFEAADKDFQGQSQIGNLESMETSGRRVAPALGLAWSNCISTRIFLSRVGQVMTLDTKREGETAGSNKVEEPKSVVRRRMQVVFSPCLPPQSRNFVVTTLGLQGLRPAS</sequence>
<dbReference type="GO" id="GO:0000722">
    <property type="term" value="P:telomere maintenance via recombination"/>
    <property type="evidence" value="ECO:0000318"/>
    <property type="project" value="GO_Central"/>
</dbReference>
<dbReference type="GO" id="GO:0090656">
    <property type="term" value="P:t-circle formation"/>
    <property type="evidence" value="ECO:0000318"/>
    <property type="project" value="GO_Central"/>
</dbReference>
<evidence type="ECO:0000256" key="1">
    <source>
        <dbReference type="ARBA" id="ARBA00004123"/>
    </source>
</evidence>
<dbReference type="PANTHER" id="PTHR46487">
    <property type="entry name" value="DNA REPAIR PROTEIN XRCC3"/>
    <property type="match status" value="1"/>
</dbReference>
<dbReference type="Pfam" id="PF08423">
    <property type="entry name" value="Rad51"/>
    <property type="match status" value="1"/>
</dbReference>
<dbReference type="GO" id="GO:0071140">
    <property type="term" value="P:resolution of mitotic recombination intermediates"/>
    <property type="evidence" value="ECO:0000318"/>
    <property type="project" value="GO_Central"/>
</dbReference>
<reference evidence="8 9" key="1">
    <citation type="journal article" date="2014" name="Nat. Commun.">
        <title>Klebsormidium flaccidum genome reveals primary factors for plant terrestrial adaptation.</title>
        <authorList>
            <person name="Hori K."/>
            <person name="Maruyama F."/>
            <person name="Fujisawa T."/>
            <person name="Togashi T."/>
            <person name="Yamamoto N."/>
            <person name="Seo M."/>
            <person name="Sato S."/>
            <person name="Yamada T."/>
            <person name="Mori H."/>
            <person name="Tajima N."/>
            <person name="Moriyama T."/>
            <person name="Ikeuchi M."/>
            <person name="Watanabe M."/>
            <person name="Wada H."/>
            <person name="Kobayashi K."/>
            <person name="Saito M."/>
            <person name="Masuda T."/>
            <person name="Sasaki-Sekimoto Y."/>
            <person name="Mashiguchi K."/>
            <person name="Awai K."/>
            <person name="Shimojima M."/>
            <person name="Masuda S."/>
            <person name="Iwai M."/>
            <person name="Nobusawa T."/>
            <person name="Narise T."/>
            <person name="Kondo S."/>
            <person name="Saito H."/>
            <person name="Sato R."/>
            <person name="Murakawa M."/>
            <person name="Ihara Y."/>
            <person name="Oshima-Yamada Y."/>
            <person name="Ohtaka K."/>
            <person name="Satoh M."/>
            <person name="Sonobe K."/>
            <person name="Ishii M."/>
            <person name="Ohtani R."/>
            <person name="Kanamori-Sato M."/>
            <person name="Honoki R."/>
            <person name="Miyazaki D."/>
            <person name="Mochizuki H."/>
            <person name="Umetsu J."/>
            <person name="Higashi K."/>
            <person name="Shibata D."/>
            <person name="Kamiya Y."/>
            <person name="Sato N."/>
            <person name="Nakamura Y."/>
            <person name="Tabata S."/>
            <person name="Ida S."/>
            <person name="Kurokawa K."/>
            <person name="Ohta H."/>
        </authorList>
    </citation>
    <scope>NUCLEOTIDE SEQUENCE [LARGE SCALE GENOMIC DNA]</scope>
    <source>
        <strain evidence="8 9">NIES-2285</strain>
    </source>
</reference>
<dbReference type="Proteomes" id="UP000054558">
    <property type="component" value="Unassembled WGS sequence"/>
</dbReference>
<dbReference type="InterPro" id="IPR027417">
    <property type="entry name" value="P-loop_NTPase"/>
</dbReference>
<dbReference type="GO" id="GO:0140664">
    <property type="term" value="F:ATP-dependent DNA damage sensor activity"/>
    <property type="evidence" value="ECO:0007669"/>
    <property type="project" value="InterPro"/>
</dbReference>
<evidence type="ECO:0000256" key="4">
    <source>
        <dbReference type="ARBA" id="ARBA00022840"/>
    </source>
</evidence>